<dbReference type="AlphaFoldDB" id="A0A7J9BN40"/>
<feature type="non-terminal residue" evidence="1">
    <location>
        <position position="42"/>
    </location>
</feature>
<name>A0A7J9BN40_GOSGO</name>
<dbReference type="PANTHER" id="PTHR35102:SF1">
    <property type="entry name" value="E3 UBIQUITIN-PROTEIN LIGASE"/>
    <property type="match status" value="1"/>
</dbReference>
<evidence type="ECO:0000313" key="2">
    <source>
        <dbReference type="Proteomes" id="UP000593579"/>
    </source>
</evidence>
<protein>
    <submittedName>
        <fullName evidence="1">Uncharacterized protein</fullName>
    </submittedName>
</protein>
<comment type="caution">
    <text evidence="1">The sequence shown here is derived from an EMBL/GenBank/DDBJ whole genome shotgun (WGS) entry which is preliminary data.</text>
</comment>
<gene>
    <name evidence="1" type="ORF">Gogos_011010</name>
</gene>
<reference evidence="1 2" key="1">
    <citation type="journal article" date="2019" name="Genome Biol. Evol.">
        <title>Insights into the evolution of the New World diploid cottons (Gossypium, subgenus Houzingenia) based on genome sequencing.</title>
        <authorList>
            <person name="Grover C.E."/>
            <person name="Arick M.A. 2nd"/>
            <person name="Thrash A."/>
            <person name="Conover J.L."/>
            <person name="Sanders W.S."/>
            <person name="Peterson D.G."/>
            <person name="Frelichowski J.E."/>
            <person name="Scheffler J.A."/>
            <person name="Scheffler B.E."/>
            <person name="Wendel J.F."/>
        </authorList>
    </citation>
    <scope>NUCLEOTIDE SEQUENCE [LARGE SCALE GENOMIC DNA]</scope>
    <source>
        <strain evidence="1">5</strain>
        <tissue evidence="1">Leaf</tissue>
    </source>
</reference>
<sequence>MVPFLRFGELLTGGEPFELTSDALNKVLTGQASTELLFSIAR</sequence>
<dbReference type="OrthoDB" id="950667at2759"/>
<accession>A0A7J9BN40</accession>
<organism evidence="1 2">
    <name type="scientific">Gossypium gossypioides</name>
    <name type="common">Mexican cotton</name>
    <name type="synonym">Selera gossypioides</name>
    <dbReference type="NCBI Taxonomy" id="34282"/>
    <lineage>
        <taxon>Eukaryota</taxon>
        <taxon>Viridiplantae</taxon>
        <taxon>Streptophyta</taxon>
        <taxon>Embryophyta</taxon>
        <taxon>Tracheophyta</taxon>
        <taxon>Spermatophyta</taxon>
        <taxon>Magnoliopsida</taxon>
        <taxon>eudicotyledons</taxon>
        <taxon>Gunneridae</taxon>
        <taxon>Pentapetalae</taxon>
        <taxon>rosids</taxon>
        <taxon>malvids</taxon>
        <taxon>Malvales</taxon>
        <taxon>Malvaceae</taxon>
        <taxon>Malvoideae</taxon>
        <taxon>Gossypium</taxon>
    </lineage>
</organism>
<proteinExistence type="predicted"/>
<keyword evidence="2" id="KW-1185">Reference proteome</keyword>
<evidence type="ECO:0000313" key="1">
    <source>
        <dbReference type="EMBL" id="MBA0737553.1"/>
    </source>
</evidence>
<dbReference type="EMBL" id="JABEZY010000004">
    <property type="protein sequence ID" value="MBA0737553.1"/>
    <property type="molecule type" value="Genomic_DNA"/>
</dbReference>
<dbReference type="Proteomes" id="UP000593579">
    <property type="component" value="Unassembled WGS sequence"/>
</dbReference>
<dbReference type="PANTHER" id="PTHR35102">
    <property type="entry name" value="E3 UBIQUITIN-PROTEIN LIGASE"/>
    <property type="match status" value="1"/>
</dbReference>